<keyword evidence="4" id="KW-1185">Reference proteome</keyword>
<proteinExistence type="predicted"/>
<accession>A0A067HAG5</accession>
<dbReference type="Proteomes" id="UP000027120">
    <property type="component" value="Unassembled WGS sequence"/>
</dbReference>
<name>A0A067HAG5_CITSI</name>
<sequence length="107" mass="11808">MQATESARAKIQANNSPRSSPDVQDRDTYIKKRHSLPVANGRHGSPRIQRSLSQAQQGAKGNGTLHVTCPNTDLGTVGLLDVTVHIFKPQFFETLMVLIVDICRELE</sequence>
<protein>
    <recommendedName>
        <fullName evidence="2">DUF4005 domain-containing protein</fullName>
    </recommendedName>
</protein>
<feature type="compositionally biased region" description="Polar residues" evidence="1">
    <location>
        <begin position="12"/>
        <end position="22"/>
    </location>
</feature>
<dbReference type="PaxDb" id="2711-XP_006473618.1"/>
<dbReference type="EMBL" id="KK784874">
    <property type="protein sequence ID" value="KDO84782.1"/>
    <property type="molecule type" value="Genomic_DNA"/>
</dbReference>
<evidence type="ECO:0000313" key="4">
    <source>
        <dbReference type="Proteomes" id="UP000027120"/>
    </source>
</evidence>
<dbReference type="Pfam" id="PF13178">
    <property type="entry name" value="DUF4005"/>
    <property type="match status" value="1"/>
</dbReference>
<evidence type="ECO:0000259" key="2">
    <source>
        <dbReference type="Pfam" id="PF13178"/>
    </source>
</evidence>
<gene>
    <name evidence="3" type="ORF">CISIN_1g045606mg</name>
</gene>
<evidence type="ECO:0000313" key="3">
    <source>
        <dbReference type="EMBL" id="KDO84782.1"/>
    </source>
</evidence>
<dbReference type="STRING" id="2711.A0A067HAG5"/>
<evidence type="ECO:0000256" key="1">
    <source>
        <dbReference type="SAM" id="MobiDB-lite"/>
    </source>
</evidence>
<organism evidence="3 4">
    <name type="scientific">Citrus sinensis</name>
    <name type="common">Sweet orange</name>
    <name type="synonym">Citrus aurantium var. sinensis</name>
    <dbReference type="NCBI Taxonomy" id="2711"/>
    <lineage>
        <taxon>Eukaryota</taxon>
        <taxon>Viridiplantae</taxon>
        <taxon>Streptophyta</taxon>
        <taxon>Embryophyta</taxon>
        <taxon>Tracheophyta</taxon>
        <taxon>Spermatophyta</taxon>
        <taxon>Magnoliopsida</taxon>
        <taxon>eudicotyledons</taxon>
        <taxon>Gunneridae</taxon>
        <taxon>Pentapetalae</taxon>
        <taxon>rosids</taxon>
        <taxon>malvids</taxon>
        <taxon>Sapindales</taxon>
        <taxon>Rutaceae</taxon>
        <taxon>Aurantioideae</taxon>
        <taxon>Citrus</taxon>
    </lineage>
</organism>
<feature type="region of interest" description="Disordered" evidence="1">
    <location>
        <begin position="1"/>
        <end position="47"/>
    </location>
</feature>
<reference evidence="3 4" key="1">
    <citation type="submission" date="2014-04" db="EMBL/GenBank/DDBJ databases">
        <authorList>
            <consortium name="International Citrus Genome Consortium"/>
            <person name="Gmitter F."/>
            <person name="Chen C."/>
            <person name="Farmerie W."/>
            <person name="Harkins T."/>
            <person name="Desany B."/>
            <person name="Mohiuddin M."/>
            <person name="Kodira C."/>
            <person name="Borodovsky M."/>
            <person name="Lomsadze A."/>
            <person name="Burns P."/>
            <person name="Jenkins J."/>
            <person name="Prochnik S."/>
            <person name="Shu S."/>
            <person name="Chapman J."/>
            <person name="Pitluck S."/>
            <person name="Schmutz J."/>
            <person name="Rokhsar D."/>
        </authorList>
    </citation>
    <scope>NUCLEOTIDE SEQUENCE</scope>
</reference>
<dbReference type="AlphaFoldDB" id="A0A067HAG5"/>
<dbReference type="InterPro" id="IPR025064">
    <property type="entry name" value="DUF4005"/>
</dbReference>
<feature type="domain" description="DUF4005" evidence="2">
    <location>
        <begin position="1"/>
        <end position="58"/>
    </location>
</feature>